<accession>A0A9Q3VN07</accession>
<dbReference type="EMBL" id="JAJSBI010000004">
    <property type="protein sequence ID" value="MCD9874298.1"/>
    <property type="molecule type" value="Genomic_DNA"/>
</dbReference>
<dbReference type="RefSeq" id="WP_232648345.1">
    <property type="nucleotide sequence ID" value="NZ_JAJSBI010000004.1"/>
</dbReference>
<dbReference type="AlphaFoldDB" id="A0A9Q3VN07"/>
<keyword evidence="3" id="KW-1185">Reference proteome</keyword>
<sequence length="201" mass="22920">MYPTSKQASIMLGHCAHERYVWNLAVEQHLHWYKGRKAAPGFLEQCRQLTVARRENEWPAAGNADAQQQALRDFAKAKQARFTSGFGEPSWRKKYRHEGFRVIGTDRVPEYNEDGSPKLNAKTGRQVLGRSVVVQKLNRRRAQVKVPGCGWVRFRLSRTGLPKAKTFRVTYRNGQWHLAFAVIPCRSTRPARVRSSASTGA</sequence>
<feature type="domain" description="Transposase putative helix-turn-helix" evidence="1">
    <location>
        <begin position="2"/>
        <end position="37"/>
    </location>
</feature>
<dbReference type="InterPro" id="IPR021027">
    <property type="entry name" value="Transposase_put_HTH"/>
</dbReference>
<name>A0A9Q3VN07_9ACTN</name>
<evidence type="ECO:0000313" key="2">
    <source>
        <dbReference type="EMBL" id="MCD9874298.1"/>
    </source>
</evidence>
<proteinExistence type="predicted"/>
<dbReference type="Pfam" id="PF12323">
    <property type="entry name" value="HTH_OrfB_IS605"/>
    <property type="match status" value="1"/>
</dbReference>
<gene>
    <name evidence="2" type="ORF">LJ657_11525</name>
</gene>
<evidence type="ECO:0000313" key="3">
    <source>
        <dbReference type="Proteomes" id="UP001108029"/>
    </source>
</evidence>
<protein>
    <submittedName>
        <fullName evidence="2">Helix-turn-helix domain-containing protein</fullName>
    </submittedName>
</protein>
<organism evidence="2 3">
    <name type="scientific">Streptomyces guryensis</name>
    <dbReference type="NCBI Taxonomy" id="2886947"/>
    <lineage>
        <taxon>Bacteria</taxon>
        <taxon>Bacillati</taxon>
        <taxon>Actinomycetota</taxon>
        <taxon>Actinomycetes</taxon>
        <taxon>Kitasatosporales</taxon>
        <taxon>Streptomycetaceae</taxon>
        <taxon>Streptomyces</taxon>
    </lineage>
</organism>
<evidence type="ECO:0000259" key="1">
    <source>
        <dbReference type="Pfam" id="PF12323"/>
    </source>
</evidence>
<dbReference type="Proteomes" id="UP001108029">
    <property type="component" value="Unassembled WGS sequence"/>
</dbReference>
<reference evidence="2" key="1">
    <citation type="submission" date="2021-12" db="EMBL/GenBank/DDBJ databases">
        <authorList>
            <person name="Lee J.-H."/>
            <person name="Kim S.-B."/>
        </authorList>
    </citation>
    <scope>NUCLEOTIDE SEQUENCE</scope>
    <source>
        <strain evidence="2">NR30</strain>
    </source>
</reference>
<comment type="caution">
    <text evidence="2">The sequence shown here is derived from an EMBL/GenBank/DDBJ whole genome shotgun (WGS) entry which is preliminary data.</text>
</comment>